<proteinExistence type="predicted"/>
<name>A0ACA9Q8V5_9GLOM</name>
<organism evidence="1 2">
    <name type="scientific">Racocetra persica</name>
    <dbReference type="NCBI Taxonomy" id="160502"/>
    <lineage>
        <taxon>Eukaryota</taxon>
        <taxon>Fungi</taxon>
        <taxon>Fungi incertae sedis</taxon>
        <taxon>Mucoromycota</taxon>
        <taxon>Glomeromycotina</taxon>
        <taxon>Glomeromycetes</taxon>
        <taxon>Diversisporales</taxon>
        <taxon>Gigasporaceae</taxon>
        <taxon>Racocetra</taxon>
    </lineage>
</organism>
<protein>
    <submittedName>
        <fullName evidence="1">23059_t:CDS:1</fullName>
    </submittedName>
</protein>
<dbReference type="EMBL" id="CAJVQC010028998">
    <property type="protein sequence ID" value="CAG8741388.1"/>
    <property type="molecule type" value="Genomic_DNA"/>
</dbReference>
<comment type="caution">
    <text evidence="1">The sequence shown here is derived from an EMBL/GenBank/DDBJ whole genome shotgun (WGS) entry which is preliminary data.</text>
</comment>
<dbReference type="Proteomes" id="UP000789920">
    <property type="component" value="Unassembled WGS sequence"/>
</dbReference>
<gene>
    <name evidence="1" type="ORF">RPERSI_LOCUS13193</name>
</gene>
<feature type="non-terminal residue" evidence="1">
    <location>
        <position position="1"/>
    </location>
</feature>
<accession>A0ACA9Q8V5</accession>
<evidence type="ECO:0000313" key="1">
    <source>
        <dbReference type="EMBL" id="CAG8741388.1"/>
    </source>
</evidence>
<keyword evidence="2" id="KW-1185">Reference proteome</keyword>
<reference evidence="1" key="1">
    <citation type="submission" date="2021-06" db="EMBL/GenBank/DDBJ databases">
        <authorList>
            <person name="Kallberg Y."/>
            <person name="Tangrot J."/>
            <person name="Rosling A."/>
        </authorList>
    </citation>
    <scope>NUCLEOTIDE SEQUENCE</scope>
    <source>
        <strain evidence="1">MA461A</strain>
    </source>
</reference>
<sequence length="118" mass="14560">DAERKYIEEEITEKQKVLKIKFDNMIHKEILNDAVKGRLRLLYLEIKRLLEILEKIDPLLVNHWLQYFICDSFYIIRFRIMQLQHFIYNKLIPNIIKQKSSLVYDIQKEAERRLRKQK</sequence>
<evidence type="ECO:0000313" key="2">
    <source>
        <dbReference type="Proteomes" id="UP000789920"/>
    </source>
</evidence>